<evidence type="ECO:0000256" key="1">
    <source>
        <dbReference type="SAM" id="MobiDB-lite"/>
    </source>
</evidence>
<proteinExistence type="predicted"/>
<keyword evidence="3" id="KW-1185">Reference proteome</keyword>
<dbReference type="AlphaFoldDB" id="A0A939QJM9"/>
<organism evidence="2 3">
    <name type="scientific">Leucobacter tardus</name>
    <dbReference type="NCBI Taxonomy" id="501483"/>
    <lineage>
        <taxon>Bacteria</taxon>
        <taxon>Bacillati</taxon>
        <taxon>Actinomycetota</taxon>
        <taxon>Actinomycetes</taxon>
        <taxon>Micrococcales</taxon>
        <taxon>Microbacteriaceae</taxon>
        <taxon>Leucobacter</taxon>
    </lineage>
</organism>
<gene>
    <name evidence="2" type="ORF">J4H85_03870</name>
</gene>
<comment type="caution">
    <text evidence="2">The sequence shown here is derived from an EMBL/GenBank/DDBJ whole genome shotgun (WGS) entry which is preliminary data.</text>
</comment>
<accession>A0A939QJM9</accession>
<sequence>MDAEAESGNAEREAHDACRRAVERLRAADVRTEALAEFVPSERKLLWRKAATMREQGEVWRIGPLLLDTDGRLYVAGRATRAAERPRPSYQSESREERRDIAAAALKGGFAAGTAVDFDAVPIPLDGSPMPPDSPVVRAGDAYRVRWHPTAPIATAPTLAAFLEDRVGLLVDPPIGST</sequence>
<feature type="compositionally biased region" description="Basic and acidic residues" evidence="1">
    <location>
        <begin position="81"/>
        <end position="98"/>
    </location>
</feature>
<dbReference type="Proteomes" id="UP000668403">
    <property type="component" value="Unassembled WGS sequence"/>
</dbReference>
<evidence type="ECO:0000313" key="2">
    <source>
        <dbReference type="EMBL" id="MBO2989136.1"/>
    </source>
</evidence>
<reference evidence="2" key="1">
    <citation type="submission" date="2021-03" db="EMBL/GenBank/DDBJ databases">
        <title>Leucobacter chromiisoli sp. nov., isolated from chromium-containing soil of chemical plant.</title>
        <authorList>
            <person name="Xu Z."/>
        </authorList>
    </citation>
    <scope>NUCLEOTIDE SEQUENCE</scope>
    <source>
        <strain evidence="2">K 70/01</strain>
    </source>
</reference>
<name>A0A939QJM9_9MICO</name>
<evidence type="ECO:0008006" key="4">
    <source>
        <dbReference type="Google" id="ProtNLM"/>
    </source>
</evidence>
<feature type="region of interest" description="Disordered" evidence="1">
    <location>
        <begin position="78"/>
        <end position="98"/>
    </location>
</feature>
<protein>
    <recommendedName>
        <fullName evidence="4">Glutaminase</fullName>
    </recommendedName>
</protein>
<dbReference type="EMBL" id="JAGFBF010000001">
    <property type="protein sequence ID" value="MBO2989136.1"/>
    <property type="molecule type" value="Genomic_DNA"/>
</dbReference>
<evidence type="ECO:0000313" key="3">
    <source>
        <dbReference type="Proteomes" id="UP000668403"/>
    </source>
</evidence>